<gene>
    <name evidence="3" type="ORF">DAI18_01360</name>
</gene>
<dbReference type="PANTHER" id="PTHR31423:SF3">
    <property type="entry name" value="PROLYL-TRNA SYNTHETASE ASSOCIATED DOMAIN-CONTAINING PROTEIN 1-RELATED"/>
    <property type="match status" value="1"/>
</dbReference>
<keyword evidence="3" id="KW-0030">Aminoacyl-tRNA synthetase</keyword>
<comment type="similarity">
    <text evidence="1">Belongs to the PRORSD1 family.</text>
</comment>
<dbReference type="EMBL" id="CP028519">
    <property type="protein sequence ID" value="AVY92838.1"/>
    <property type="molecule type" value="Genomic_DNA"/>
</dbReference>
<evidence type="ECO:0000313" key="3">
    <source>
        <dbReference type="EMBL" id="AVY92838.1"/>
    </source>
</evidence>
<keyword evidence="4" id="KW-1185">Reference proteome</keyword>
<reference evidence="3 4" key="1">
    <citation type="submission" date="2018-04" db="EMBL/GenBank/DDBJ databases">
        <title>Denitrifier Microvirgula.</title>
        <authorList>
            <person name="Anderson E."/>
            <person name="Jang J."/>
            <person name="Ishii S."/>
        </authorList>
    </citation>
    <scope>NUCLEOTIDE SEQUENCE [LARGE SCALE GENOMIC DNA]</scope>
    <source>
        <strain evidence="3 4">BE2.4</strain>
    </source>
</reference>
<keyword evidence="3" id="KW-0436">Ligase</keyword>
<dbReference type="InterPro" id="IPR036754">
    <property type="entry name" value="YbaK/aa-tRNA-synt-asso_dom_sf"/>
</dbReference>
<dbReference type="SUPFAM" id="SSF55826">
    <property type="entry name" value="YbaK/ProRS associated domain"/>
    <property type="match status" value="1"/>
</dbReference>
<dbReference type="KEGG" id="maer:DAI18_01360"/>
<evidence type="ECO:0000313" key="4">
    <source>
        <dbReference type="Proteomes" id="UP000244173"/>
    </source>
</evidence>
<dbReference type="GO" id="GO:0004812">
    <property type="term" value="F:aminoacyl-tRNA ligase activity"/>
    <property type="evidence" value="ECO:0007669"/>
    <property type="project" value="UniProtKB-KW"/>
</dbReference>
<dbReference type="GO" id="GO:0002161">
    <property type="term" value="F:aminoacyl-tRNA deacylase activity"/>
    <property type="evidence" value="ECO:0007669"/>
    <property type="project" value="InterPro"/>
</dbReference>
<dbReference type="InterPro" id="IPR007214">
    <property type="entry name" value="YbaK/aa-tRNA-synth-assoc-dom"/>
</dbReference>
<sequence length="164" mass="18289">MTPHTESDLYALLDTLRIPFQRIEHPALDRIADFDQAGISLPGQGIKNLFLRDRKGKRYFLLVVGAYKTVDLERLAAQIDVNRLGFASSERLEQFLGVKPGSVTPFGLINDGEQAVELLLDDGLDPDKLVGFHPLVNDSTVCLSYADFLRFIDHTGHVPRRVSA</sequence>
<feature type="domain" description="YbaK/aminoacyl-tRNA synthetase-associated" evidence="2">
    <location>
        <begin position="25"/>
        <end position="151"/>
    </location>
</feature>
<dbReference type="AlphaFoldDB" id="A0A2U3THE9"/>
<dbReference type="CDD" id="cd04335">
    <property type="entry name" value="PrdX_deacylase"/>
    <property type="match status" value="1"/>
</dbReference>
<dbReference type="Proteomes" id="UP000244173">
    <property type="component" value="Chromosome"/>
</dbReference>
<protein>
    <submittedName>
        <fullName evidence="3">Prolyl-tRNA synthetase associated domain-containing protein</fullName>
    </submittedName>
</protein>
<dbReference type="PANTHER" id="PTHR31423">
    <property type="entry name" value="YBAK DOMAIN-CONTAINING PROTEIN"/>
    <property type="match status" value="1"/>
</dbReference>
<evidence type="ECO:0000259" key="2">
    <source>
        <dbReference type="Pfam" id="PF04073"/>
    </source>
</evidence>
<evidence type="ECO:0000256" key="1">
    <source>
        <dbReference type="ARBA" id="ARBA00010201"/>
    </source>
</evidence>
<accession>A0A2U3THE9</accession>
<dbReference type="InterPro" id="IPR040285">
    <property type="entry name" value="ProX/PRXD1"/>
</dbReference>
<name>A0A2U3THE9_9NEIS</name>
<dbReference type="OrthoDB" id="5145315at2"/>
<organism evidence="3 4">
    <name type="scientific">Microvirgula aerodenitrificans</name>
    <dbReference type="NCBI Taxonomy" id="57480"/>
    <lineage>
        <taxon>Bacteria</taxon>
        <taxon>Pseudomonadati</taxon>
        <taxon>Pseudomonadota</taxon>
        <taxon>Betaproteobacteria</taxon>
        <taxon>Neisseriales</taxon>
        <taxon>Aquaspirillaceae</taxon>
        <taxon>Microvirgula</taxon>
    </lineage>
</organism>
<dbReference type="RefSeq" id="WP_028498340.1">
    <property type="nucleotide sequence ID" value="NZ_CP028519.1"/>
</dbReference>
<proteinExistence type="inferred from homology"/>
<dbReference type="Pfam" id="PF04073">
    <property type="entry name" value="tRNA_edit"/>
    <property type="match status" value="1"/>
</dbReference>
<dbReference type="STRING" id="1122240.GCA_000620105_00922"/>
<dbReference type="Gene3D" id="3.90.960.10">
    <property type="entry name" value="YbaK/aminoacyl-tRNA synthetase-associated domain"/>
    <property type="match status" value="1"/>
</dbReference>